<keyword evidence="1" id="KW-0472">Membrane</keyword>
<keyword evidence="3" id="KW-1185">Reference proteome</keyword>
<evidence type="ECO:0000313" key="2">
    <source>
        <dbReference type="EMBL" id="GLI26811.1"/>
    </source>
</evidence>
<protein>
    <submittedName>
        <fullName evidence="2">Uncharacterized protein</fullName>
    </submittedName>
</protein>
<dbReference type="EMBL" id="BSDP01000001">
    <property type="protein sequence ID" value="GLI26811.1"/>
    <property type="molecule type" value="Genomic_DNA"/>
</dbReference>
<dbReference type="Proteomes" id="UP001144396">
    <property type="component" value="Unassembled WGS sequence"/>
</dbReference>
<keyword evidence="1" id="KW-0812">Transmembrane</keyword>
<dbReference type="RefSeq" id="WP_281882823.1">
    <property type="nucleotide sequence ID" value="NZ_BSDP01000001.1"/>
</dbReference>
<name>A0A9W6CVG8_9MICO</name>
<gene>
    <name evidence="2" type="ORF">ARHIZOSPH14_10530</name>
</gene>
<reference evidence="2" key="1">
    <citation type="submission" date="2022-12" db="EMBL/GenBank/DDBJ databases">
        <title>Reference genome sequencing for broad-spectrum identification of bacterial and archaeal isolates by mass spectrometry.</title>
        <authorList>
            <person name="Sekiguchi Y."/>
            <person name="Tourlousse D.M."/>
        </authorList>
    </citation>
    <scope>NUCLEOTIDE SEQUENCE</scope>
    <source>
        <strain evidence="2">14</strain>
    </source>
</reference>
<evidence type="ECO:0000256" key="1">
    <source>
        <dbReference type="SAM" id="Phobius"/>
    </source>
</evidence>
<accession>A0A9W6CVG8</accession>
<evidence type="ECO:0000313" key="3">
    <source>
        <dbReference type="Proteomes" id="UP001144396"/>
    </source>
</evidence>
<dbReference type="AlphaFoldDB" id="A0A9W6CVG8"/>
<feature type="transmembrane region" description="Helical" evidence="1">
    <location>
        <begin position="20"/>
        <end position="38"/>
    </location>
</feature>
<sequence length="184" mass="19614">MDPAGRGRRGGAGARPRVRLAVAAISVASAVLIVFGITQLRTLTSPPTGLAVFDRAPTSADRLEAPDGELGRVDAATRLLGDVLGWSWFGTRTADGEVCLARSAPEQAVPFAIRCTSEDVFAAEGLTDWLRLDDVPLAERVEGVTYREAFEVRWPPDAGIAWEIVPASEAQRDIRIGVGVIPLP</sequence>
<keyword evidence="1" id="KW-1133">Transmembrane helix</keyword>
<organism evidence="2 3">
    <name type="scientific">Agromyces rhizosphaerae</name>
    <dbReference type="NCBI Taxonomy" id="88374"/>
    <lineage>
        <taxon>Bacteria</taxon>
        <taxon>Bacillati</taxon>
        <taxon>Actinomycetota</taxon>
        <taxon>Actinomycetes</taxon>
        <taxon>Micrococcales</taxon>
        <taxon>Microbacteriaceae</taxon>
        <taxon>Agromyces</taxon>
    </lineage>
</organism>
<proteinExistence type="predicted"/>
<comment type="caution">
    <text evidence="2">The sequence shown here is derived from an EMBL/GenBank/DDBJ whole genome shotgun (WGS) entry which is preliminary data.</text>
</comment>